<dbReference type="InterPro" id="IPR009057">
    <property type="entry name" value="Homeodomain-like_sf"/>
</dbReference>
<feature type="coiled-coil region" evidence="1">
    <location>
        <begin position="43"/>
        <end position="70"/>
    </location>
</feature>
<dbReference type="SUPFAM" id="SSF46689">
    <property type="entry name" value="Homeodomain-like"/>
    <property type="match status" value="1"/>
</dbReference>
<proteinExistence type="predicted"/>
<protein>
    <submittedName>
        <fullName evidence="2">Transposase</fullName>
    </submittedName>
</protein>
<keyword evidence="3" id="KW-1185">Reference proteome</keyword>
<dbReference type="RefSeq" id="WP_158423283.1">
    <property type="nucleotide sequence ID" value="NZ_CP009575.1"/>
</dbReference>
<sequence length="79" mass="9631">MIDKHSVRFVSKQLEAHENTLYRWGAEYEQYVERAFSGRGSREFAAQKENKRLEKEYRRLKEALALLKKFQIFLKQNHR</sequence>
<comment type="caution">
    <text evidence="2">The sequence shown here is derived from an EMBL/GenBank/DDBJ whole genome shotgun (WGS) entry which is preliminary data.</text>
</comment>
<evidence type="ECO:0000256" key="1">
    <source>
        <dbReference type="SAM" id="Coils"/>
    </source>
</evidence>
<evidence type="ECO:0000313" key="3">
    <source>
        <dbReference type="Proteomes" id="UP000633035"/>
    </source>
</evidence>
<gene>
    <name evidence="2" type="ORF">JI642_05155</name>
</gene>
<name>A0ABS1G3Q6_LISIV</name>
<organism evidence="2 3">
    <name type="scientific">Listeria ivanovii subsp. londoniensis</name>
    <dbReference type="NCBI Taxonomy" id="202752"/>
    <lineage>
        <taxon>Bacteria</taxon>
        <taxon>Bacillati</taxon>
        <taxon>Bacillota</taxon>
        <taxon>Bacilli</taxon>
        <taxon>Bacillales</taxon>
        <taxon>Listeriaceae</taxon>
        <taxon>Listeria</taxon>
    </lineage>
</organism>
<dbReference type="InterPro" id="IPR002514">
    <property type="entry name" value="Transposase_8"/>
</dbReference>
<keyword evidence="1" id="KW-0175">Coiled coil</keyword>
<evidence type="ECO:0000313" key="2">
    <source>
        <dbReference type="EMBL" id="MBK1961489.1"/>
    </source>
</evidence>
<dbReference type="EMBL" id="JAENOF010000005">
    <property type="protein sequence ID" value="MBK1961489.1"/>
    <property type="molecule type" value="Genomic_DNA"/>
</dbReference>
<dbReference type="Proteomes" id="UP000633035">
    <property type="component" value="Unassembled WGS sequence"/>
</dbReference>
<reference evidence="2 3" key="1">
    <citation type="submission" date="2021-01" db="EMBL/GenBank/DDBJ databases">
        <title>Listeria ivanovii strains from Norway.</title>
        <authorList>
            <person name="Fagerlund A."/>
        </authorList>
    </citation>
    <scope>NUCLEOTIDE SEQUENCE [LARGE SCALE GENOMIC DNA]</scope>
    <source>
        <strain evidence="2 3">MF6989</strain>
    </source>
</reference>
<dbReference type="Pfam" id="PF01527">
    <property type="entry name" value="HTH_Tnp_1"/>
    <property type="match status" value="1"/>
</dbReference>
<accession>A0ABS1G3Q6</accession>